<evidence type="ECO:0008006" key="3">
    <source>
        <dbReference type="Google" id="ProtNLM"/>
    </source>
</evidence>
<dbReference type="RefSeq" id="WP_101534406.1">
    <property type="nucleotide sequence ID" value="NZ_PKUQ01000023.1"/>
</dbReference>
<dbReference type="Proteomes" id="UP000234881">
    <property type="component" value="Unassembled WGS sequence"/>
</dbReference>
<gene>
    <name evidence="1" type="ORF">C0081_13680</name>
</gene>
<evidence type="ECO:0000313" key="1">
    <source>
        <dbReference type="EMBL" id="PLW76639.1"/>
    </source>
</evidence>
<dbReference type="InterPro" id="IPR039498">
    <property type="entry name" value="NTP_transf_5"/>
</dbReference>
<organism evidence="1 2">
    <name type="scientific">Cohaesibacter celericrescens</name>
    <dbReference type="NCBI Taxonomy" id="2067669"/>
    <lineage>
        <taxon>Bacteria</taxon>
        <taxon>Pseudomonadati</taxon>
        <taxon>Pseudomonadota</taxon>
        <taxon>Alphaproteobacteria</taxon>
        <taxon>Hyphomicrobiales</taxon>
        <taxon>Cohaesibacteraceae</taxon>
    </lineage>
</organism>
<dbReference type="OrthoDB" id="8430972at2"/>
<evidence type="ECO:0000313" key="2">
    <source>
        <dbReference type="Proteomes" id="UP000234881"/>
    </source>
</evidence>
<proteinExistence type="predicted"/>
<sequence length="496" mass="56301">MTTSHKRKRIFPSPSWAWPKNSLEALILAAAHPDETLAFQIFARWMRDHDIDDVSWAEQRLLLAVAERFPGSRFDVDNRGRLNGLVRVFWTKSKLALKVADPAIAALQREGIDCLIFKGAARTLEEAVTVKGRVANDVDIMVQPSHFKQAIEILCHNGWQADNGFSLLRCRAHTSAMTGLNFRKGDFGDVDLHQSVVHKLGRSASYDQQVWKRSKYVDFQGNRVRVPGQTDQLLIAIQHGSVEGHAHSDWLLDCVAIIKTGEVDWTLFLNYCQSLDLNVNALITLSYLSSALNINVPKDIFKKLVRSSRSTPIEYFSALFQARPKEDHGIASDLLRSFFKQRRLRARRRASRAQMADVLLSISLTAIPYKTDGLQPEYTLKATHTVSSKSTDLTIELLVPVIDKTRRYEFELNTDDQHLARLTYKHRHKSCMLCLTAKIKTAHFPNWPTDAASQDVQLTLEARPRRVMSRDANNEVRELNDATPFALLKFKSTENG</sequence>
<dbReference type="Pfam" id="PF14907">
    <property type="entry name" value="NTP_transf_5"/>
    <property type="match status" value="1"/>
</dbReference>
<dbReference type="AlphaFoldDB" id="A0A2N5XQ32"/>
<reference evidence="1 2" key="1">
    <citation type="submission" date="2018-01" db="EMBL/GenBank/DDBJ databases">
        <title>The draft genome sequence of Cohaesibacter sp. H1304.</title>
        <authorList>
            <person name="Wang N.-N."/>
            <person name="Du Z.-J."/>
        </authorList>
    </citation>
    <scope>NUCLEOTIDE SEQUENCE [LARGE SCALE GENOMIC DNA]</scope>
    <source>
        <strain evidence="1 2">H1304</strain>
    </source>
</reference>
<name>A0A2N5XQ32_9HYPH</name>
<protein>
    <recommendedName>
        <fullName evidence="3">Nucleotidyltransferase family protein</fullName>
    </recommendedName>
</protein>
<comment type="caution">
    <text evidence="1">The sequence shown here is derived from an EMBL/GenBank/DDBJ whole genome shotgun (WGS) entry which is preliminary data.</text>
</comment>
<dbReference type="EMBL" id="PKUQ01000023">
    <property type="protein sequence ID" value="PLW76639.1"/>
    <property type="molecule type" value="Genomic_DNA"/>
</dbReference>
<accession>A0A2N5XQ32</accession>
<keyword evidence="2" id="KW-1185">Reference proteome</keyword>